<proteinExistence type="inferred from homology"/>
<keyword evidence="5 10" id="KW-0819">tRNA processing</keyword>
<evidence type="ECO:0000256" key="13">
    <source>
        <dbReference type="RuleBase" id="RU003785"/>
    </source>
</evidence>
<evidence type="ECO:0000313" key="14">
    <source>
        <dbReference type="EMBL" id="POR01825.1"/>
    </source>
</evidence>
<evidence type="ECO:0000256" key="12">
    <source>
        <dbReference type="RuleBase" id="RU003784"/>
    </source>
</evidence>
<keyword evidence="7 10" id="KW-0067">ATP-binding</keyword>
<dbReference type="Pfam" id="PF01715">
    <property type="entry name" value="IPPT"/>
    <property type="match status" value="1"/>
</dbReference>
<evidence type="ECO:0000256" key="8">
    <source>
        <dbReference type="ARBA" id="ARBA00022842"/>
    </source>
</evidence>
<evidence type="ECO:0000256" key="1">
    <source>
        <dbReference type="ARBA" id="ARBA00001946"/>
    </source>
</evidence>
<keyword evidence="8 10" id="KW-0460">Magnesium</keyword>
<evidence type="ECO:0000256" key="2">
    <source>
        <dbReference type="ARBA" id="ARBA00003213"/>
    </source>
</evidence>
<protein>
    <recommendedName>
        <fullName evidence="10">tRNA dimethylallyltransferase</fullName>
        <ecNumber evidence="10">2.5.1.75</ecNumber>
    </recommendedName>
    <alternativeName>
        <fullName evidence="10">Dimethylallyl diphosphate:tRNA dimethylallyltransferase</fullName>
        <shortName evidence="10">DMAPP:tRNA dimethylallyltransferase</shortName>
        <shortName evidence="10">DMATase</shortName>
    </alternativeName>
    <alternativeName>
        <fullName evidence="10">Isopentenyl-diphosphate:tRNA isopentenyltransferase</fullName>
        <shortName evidence="10">IPP transferase</shortName>
        <shortName evidence="10">IPPT</shortName>
        <shortName evidence="10">IPTase</shortName>
    </alternativeName>
</protein>
<dbReference type="HAMAP" id="MF_00185">
    <property type="entry name" value="IPP_trans"/>
    <property type="match status" value="1"/>
</dbReference>
<reference evidence="15" key="1">
    <citation type="submission" date="2015-12" db="EMBL/GenBank/DDBJ databases">
        <authorList>
            <person name="Lodha T.D."/>
            <person name="Chintalapati S."/>
            <person name="Chintalapati V.R."/>
            <person name="Sravanthi T."/>
        </authorList>
    </citation>
    <scope>NUCLEOTIDE SEQUENCE [LARGE SCALE GENOMIC DNA]</scope>
    <source>
        <strain evidence="15">JC133</strain>
    </source>
</reference>
<keyword evidence="15" id="KW-1185">Reference proteome</keyword>
<evidence type="ECO:0000256" key="9">
    <source>
        <dbReference type="ARBA" id="ARBA00049563"/>
    </source>
</evidence>
<dbReference type="Proteomes" id="UP000237350">
    <property type="component" value="Unassembled WGS sequence"/>
</dbReference>
<keyword evidence="4 10" id="KW-0808">Transferase</keyword>
<comment type="caution">
    <text evidence="14">The sequence shown here is derived from an EMBL/GenBank/DDBJ whole genome shotgun (WGS) entry which is preliminary data.</text>
</comment>
<dbReference type="GO" id="GO:0005524">
    <property type="term" value="F:ATP binding"/>
    <property type="evidence" value="ECO:0007669"/>
    <property type="project" value="UniProtKB-UniRule"/>
</dbReference>
<dbReference type="EMBL" id="LPWH01000064">
    <property type="protein sequence ID" value="POR01825.1"/>
    <property type="molecule type" value="Genomic_DNA"/>
</dbReference>
<feature type="region of interest" description="Interaction with substrate tRNA" evidence="10">
    <location>
        <begin position="56"/>
        <end position="59"/>
    </location>
</feature>
<accession>A0A2S4JQN1</accession>
<evidence type="ECO:0000313" key="15">
    <source>
        <dbReference type="Proteomes" id="UP000237350"/>
    </source>
</evidence>
<dbReference type="InterPro" id="IPR027417">
    <property type="entry name" value="P-loop_NTPase"/>
</dbReference>
<comment type="catalytic activity">
    <reaction evidence="9 10 11">
        <text>adenosine(37) in tRNA + dimethylallyl diphosphate = N(6)-dimethylallyladenosine(37) in tRNA + diphosphate</text>
        <dbReference type="Rhea" id="RHEA:26482"/>
        <dbReference type="Rhea" id="RHEA-COMP:10162"/>
        <dbReference type="Rhea" id="RHEA-COMP:10375"/>
        <dbReference type="ChEBI" id="CHEBI:33019"/>
        <dbReference type="ChEBI" id="CHEBI:57623"/>
        <dbReference type="ChEBI" id="CHEBI:74411"/>
        <dbReference type="ChEBI" id="CHEBI:74415"/>
        <dbReference type="EC" id="2.5.1.75"/>
    </reaction>
</comment>
<dbReference type="InterPro" id="IPR018022">
    <property type="entry name" value="IPT"/>
</dbReference>
<dbReference type="EC" id="2.5.1.75" evidence="10"/>
<comment type="similarity">
    <text evidence="3 10 13">Belongs to the IPP transferase family.</text>
</comment>
<dbReference type="GO" id="GO:0052381">
    <property type="term" value="F:tRNA dimethylallyltransferase activity"/>
    <property type="evidence" value="ECO:0007669"/>
    <property type="project" value="UniProtKB-UniRule"/>
</dbReference>
<organism evidence="14 15">
    <name type="scientific">Alkalispirochaeta sphaeroplastigenens</name>
    <dbReference type="NCBI Taxonomy" id="1187066"/>
    <lineage>
        <taxon>Bacteria</taxon>
        <taxon>Pseudomonadati</taxon>
        <taxon>Spirochaetota</taxon>
        <taxon>Spirochaetia</taxon>
        <taxon>Spirochaetales</taxon>
        <taxon>Spirochaetaceae</taxon>
        <taxon>Alkalispirochaeta</taxon>
    </lineage>
</organism>
<evidence type="ECO:0000256" key="7">
    <source>
        <dbReference type="ARBA" id="ARBA00022840"/>
    </source>
</evidence>
<evidence type="ECO:0000256" key="4">
    <source>
        <dbReference type="ARBA" id="ARBA00022679"/>
    </source>
</evidence>
<dbReference type="NCBIfam" id="TIGR00174">
    <property type="entry name" value="miaA"/>
    <property type="match status" value="1"/>
</dbReference>
<evidence type="ECO:0000256" key="11">
    <source>
        <dbReference type="RuleBase" id="RU003783"/>
    </source>
</evidence>
<comment type="subunit">
    <text evidence="10">Monomer.</text>
</comment>
<feature type="site" description="Interaction with substrate tRNA" evidence="10">
    <location>
        <position position="122"/>
    </location>
</feature>
<dbReference type="Gene3D" id="3.40.50.300">
    <property type="entry name" value="P-loop containing nucleotide triphosphate hydrolases"/>
    <property type="match status" value="1"/>
</dbReference>
<evidence type="ECO:0000256" key="10">
    <source>
        <dbReference type="HAMAP-Rule" id="MF_00185"/>
    </source>
</evidence>
<feature type="binding site" evidence="10">
    <location>
        <begin position="28"/>
        <end position="33"/>
    </location>
    <ligand>
        <name>substrate</name>
    </ligand>
</feature>
<feature type="site" description="Interaction with substrate tRNA" evidence="10">
    <location>
        <position position="144"/>
    </location>
</feature>
<dbReference type="InterPro" id="IPR039657">
    <property type="entry name" value="Dimethylallyltransferase"/>
</dbReference>
<evidence type="ECO:0000256" key="6">
    <source>
        <dbReference type="ARBA" id="ARBA00022741"/>
    </source>
</evidence>
<sequence length="329" mass="36866">MKSFQARESGESDGGDAAIRAVLLFGPTGAGKTELVRRVLATNPRLARSLEVVSADSRQIYRGMDIGTAKPSREELAAVPHHLIDLIEPSCSFDVGQFVRSCDDLCREIHRRGRVALVTGGTAFYLQAFLCGLPEAPPSSGEVRLELSRRVQQEGLAPLREELLRVDPESASRIGENDAYRIVRALEVYRLSGRPRSSFREPREIRQGLSVQVAGLTRDRQELYRRINRRVQAMMEAGLPGEVEGLLRSGFGGDDPGFRTIGYREFLEVSATPPWSGEELALIQERIARNTRHYARRQELFFRRLPRVRWLQADDVRGFEALLLGALPS</sequence>
<dbReference type="Gene3D" id="1.10.20.140">
    <property type="match status" value="1"/>
</dbReference>
<comment type="caution">
    <text evidence="10">Lacks conserved residue(s) required for the propagation of feature annotation.</text>
</comment>
<comment type="cofactor">
    <cofactor evidence="1 10">
        <name>Mg(2+)</name>
        <dbReference type="ChEBI" id="CHEBI:18420"/>
    </cofactor>
</comment>
<gene>
    <name evidence="10" type="primary">miaA</name>
    <name evidence="14" type="ORF">AU468_07700</name>
</gene>
<keyword evidence="6 10" id="KW-0547">Nucleotide-binding</keyword>
<dbReference type="GO" id="GO:0006400">
    <property type="term" value="P:tRNA modification"/>
    <property type="evidence" value="ECO:0007669"/>
    <property type="project" value="TreeGrafter"/>
</dbReference>
<dbReference type="PANTHER" id="PTHR11088">
    <property type="entry name" value="TRNA DIMETHYLALLYLTRANSFERASE"/>
    <property type="match status" value="1"/>
</dbReference>
<name>A0A2S4JQN1_9SPIO</name>
<dbReference type="PANTHER" id="PTHR11088:SF60">
    <property type="entry name" value="TRNA DIMETHYLALLYLTRANSFERASE"/>
    <property type="match status" value="1"/>
</dbReference>
<dbReference type="SUPFAM" id="SSF52540">
    <property type="entry name" value="P-loop containing nucleoside triphosphate hydrolases"/>
    <property type="match status" value="1"/>
</dbReference>
<evidence type="ECO:0000256" key="3">
    <source>
        <dbReference type="ARBA" id="ARBA00005842"/>
    </source>
</evidence>
<feature type="binding site" evidence="10">
    <location>
        <begin position="26"/>
        <end position="33"/>
    </location>
    <ligand>
        <name>ATP</name>
        <dbReference type="ChEBI" id="CHEBI:30616"/>
    </ligand>
</feature>
<comment type="function">
    <text evidence="2 10 12">Catalyzes the transfer of a dimethylallyl group onto the adenine at position 37 in tRNAs that read codons beginning with uridine, leading to the formation of N6-(dimethylallyl)adenosine (i(6)A).</text>
</comment>
<dbReference type="AlphaFoldDB" id="A0A2S4JQN1"/>
<evidence type="ECO:0000256" key="5">
    <source>
        <dbReference type="ARBA" id="ARBA00022694"/>
    </source>
</evidence>